<proteinExistence type="predicted"/>
<feature type="region of interest" description="Disordered" evidence="2">
    <location>
        <begin position="213"/>
        <end position="232"/>
    </location>
</feature>
<dbReference type="SUPFAM" id="SSF48452">
    <property type="entry name" value="TPR-like"/>
    <property type="match status" value="2"/>
</dbReference>
<dbReference type="PANTHER" id="PTHR10098:SF108">
    <property type="entry name" value="TETRATRICOPEPTIDE REPEAT PROTEIN 28"/>
    <property type="match status" value="1"/>
</dbReference>
<dbReference type="SUPFAM" id="SSF52540">
    <property type="entry name" value="P-loop containing nucleoside triphosphate hydrolases"/>
    <property type="match status" value="1"/>
</dbReference>
<dbReference type="Pfam" id="PF03704">
    <property type="entry name" value="BTAD"/>
    <property type="match status" value="1"/>
</dbReference>
<sequence length="989" mass="107908">MTSAAFGAADIRVLGPMELRGSDGNLVVLPPKPATLLVVLLLNLDLGMSNDQLKEHLWDEEVREDDTLYGYIKDVRAALRTLDPRAQLLRSRGLLMLRLPNAEVLDVRRFTQRLKTAEGADTPEDGLAAVEAAIGEFRGEPWTALKVGKKLGAKRTGLVNQWIQACDRHARLLIELGLHDQAIAALDEYQARWFNEKRFDVLRAEAIASAAAQRKLSTPTRQSGTDTDRPTHSASLSVFNLDRIDFGGMAFHDEVVGKEEHPHGLTPTILDGLPGLAAVAPGFTGREDDLERLLAALDPNCATDGGGVVISALGGMAGVGKTALAVAAAHAVRKKGWYAAVLFMNLRGYDTDPVTAEQALPIFLRALGVDPVHFPPTLEEQASLYRSRLAKLAGEKGAPLLVIADNVSLASQVRPLLPGMGEHRLLITSRDRLHTLGAIQLDVAVLDPHAAVELLRSLLTRAAPADGRDSDAAGLECIARRCGCLPLALQICAALLVRSPHLSLARLAEKLTDSTNRLEHLNDGERAVRSAFDLSYARLAPKCAQVFLLLGIAPGHDIATAAVAVLTDMDTESVAEVLDELAAAYLISNDPESDRWGMHDLVADYARWRAVKAAQGDHKVAEAQRMAVVRVLDYYTRVAKAADRHLRETSGENMLDEFTGRNAALAWLDTEHATLLAAVRTARDINHNSTAIDLPLYLAECLDLRRYLDDQITVTMIARQVAQQIGNARDQALAWNILGNALRHSRRFDEAIEAHEHACTIHQKVGDRRGEAQALNNRGIALRHQRHFDEAVRIFRDALALFRKIKDRRGEAEALNNLGIALREQRHLGGAVKTLKQALVLFKEIGDRRNEAIASNSLGTALGLVGKFDEAIEAHEHACTIHQEVGDRRGEAMAWNSLGKVFLRMERFDEATGAHKRALVIHCEIGNGHGEAMAWNGLGIALSKIGRLAEAVAAFGSAIEIFARIDDERLRANAEKNLANTRAKWASDS</sequence>
<dbReference type="InterPro" id="IPR011990">
    <property type="entry name" value="TPR-like_helical_dom_sf"/>
</dbReference>
<dbReference type="PRINTS" id="PR00364">
    <property type="entry name" value="DISEASERSIST"/>
</dbReference>
<evidence type="ECO:0000313" key="5">
    <source>
        <dbReference type="Proteomes" id="UP001205185"/>
    </source>
</evidence>
<accession>A0ABT1I9F8</accession>
<feature type="domain" description="Bacterial transcriptional activator" evidence="3">
    <location>
        <begin position="105"/>
        <end position="188"/>
    </location>
</feature>
<reference evidence="4 5" key="1">
    <citation type="submission" date="2022-06" db="EMBL/GenBank/DDBJ databases">
        <title>Genomic Encyclopedia of Archaeal and Bacterial Type Strains, Phase II (KMG-II): from individual species to whole genera.</title>
        <authorList>
            <person name="Goeker M."/>
        </authorList>
    </citation>
    <scope>NUCLEOTIDE SEQUENCE [LARGE SCALE GENOMIC DNA]</scope>
    <source>
        <strain evidence="4 5">DSM 44255</strain>
    </source>
</reference>
<keyword evidence="1" id="KW-0802">TPR repeat</keyword>
<dbReference type="InterPro" id="IPR005158">
    <property type="entry name" value="BTAD"/>
</dbReference>
<dbReference type="Gene3D" id="1.10.10.10">
    <property type="entry name" value="Winged helix-like DNA-binding domain superfamily/Winged helix DNA-binding domain"/>
    <property type="match status" value="2"/>
</dbReference>
<dbReference type="RefSeq" id="WP_253886280.1">
    <property type="nucleotide sequence ID" value="NZ_BAAAVB010000004.1"/>
</dbReference>
<feature type="compositionally biased region" description="Polar residues" evidence="2">
    <location>
        <begin position="215"/>
        <end position="225"/>
    </location>
</feature>
<dbReference type="PANTHER" id="PTHR10098">
    <property type="entry name" value="RAPSYN-RELATED"/>
    <property type="match status" value="1"/>
</dbReference>
<dbReference type="InterPro" id="IPR019734">
    <property type="entry name" value="TPR_rpt"/>
</dbReference>
<evidence type="ECO:0000259" key="3">
    <source>
        <dbReference type="Pfam" id="PF03704"/>
    </source>
</evidence>
<dbReference type="EMBL" id="JAMTCO010000004">
    <property type="protein sequence ID" value="MCP2269273.1"/>
    <property type="molecule type" value="Genomic_DNA"/>
</dbReference>
<keyword evidence="5" id="KW-1185">Reference proteome</keyword>
<protein>
    <submittedName>
        <fullName evidence="4">Transcriptional regulatory protein, C terminal</fullName>
    </submittedName>
</protein>
<dbReference type="SMART" id="SM00028">
    <property type="entry name" value="TPR"/>
    <property type="match status" value="6"/>
</dbReference>
<gene>
    <name evidence="4" type="ORF">LV75_001761</name>
</gene>
<dbReference type="Proteomes" id="UP001205185">
    <property type="component" value="Unassembled WGS sequence"/>
</dbReference>
<dbReference type="SUPFAM" id="SSF46894">
    <property type="entry name" value="C-terminal effector domain of the bipartite response regulators"/>
    <property type="match status" value="1"/>
</dbReference>
<dbReference type="InterPro" id="IPR016032">
    <property type="entry name" value="Sig_transdc_resp-reg_C-effctor"/>
</dbReference>
<dbReference type="PROSITE" id="PS50005">
    <property type="entry name" value="TPR"/>
    <property type="match status" value="1"/>
</dbReference>
<dbReference type="Pfam" id="PF13424">
    <property type="entry name" value="TPR_12"/>
    <property type="match status" value="2"/>
</dbReference>
<comment type="caution">
    <text evidence="4">The sequence shown here is derived from an EMBL/GenBank/DDBJ whole genome shotgun (WGS) entry which is preliminary data.</text>
</comment>
<dbReference type="Gene3D" id="1.25.40.10">
    <property type="entry name" value="Tetratricopeptide repeat domain"/>
    <property type="match status" value="2"/>
</dbReference>
<feature type="repeat" description="TPR" evidence="1">
    <location>
        <begin position="772"/>
        <end position="805"/>
    </location>
</feature>
<dbReference type="InterPro" id="IPR036388">
    <property type="entry name" value="WH-like_DNA-bd_sf"/>
</dbReference>
<evidence type="ECO:0000313" key="4">
    <source>
        <dbReference type="EMBL" id="MCP2269273.1"/>
    </source>
</evidence>
<evidence type="ECO:0000256" key="2">
    <source>
        <dbReference type="SAM" id="MobiDB-lite"/>
    </source>
</evidence>
<evidence type="ECO:0000256" key="1">
    <source>
        <dbReference type="PROSITE-ProRule" id="PRU00339"/>
    </source>
</evidence>
<organism evidence="4 5">
    <name type="scientific">Actinokineospora diospyrosa</name>
    <dbReference type="NCBI Taxonomy" id="103728"/>
    <lineage>
        <taxon>Bacteria</taxon>
        <taxon>Bacillati</taxon>
        <taxon>Actinomycetota</taxon>
        <taxon>Actinomycetes</taxon>
        <taxon>Pseudonocardiales</taxon>
        <taxon>Pseudonocardiaceae</taxon>
        <taxon>Actinokineospora</taxon>
    </lineage>
</organism>
<dbReference type="InterPro" id="IPR027417">
    <property type="entry name" value="P-loop_NTPase"/>
</dbReference>
<dbReference type="Gene3D" id="3.40.50.300">
    <property type="entry name" value="P-loop containing nucleotide triphosphate hydrolases"/>
    <property type="match status" value="1"/>
</dbReference>
<name>A0ABT1I9F8_9PSEU</name>